<gene>
    <name evidence="1" type="ORF">GMARGA_LOCUS37288</name>
</gene>
<proteinExistence type="predicted"/>
<evidence type="ECO:0000313" key="1">
    <source>
        <dbReference type="EMBL" id="CAG8844768.1"/>
    </source>
</evidence>
<comment type="caution">
    <text evidence="1">The sequence shown here is derived from an EMBL/GenBank/DDBJ whole genome shotgun (WGS) entry which is preliminary data.</text>
</comment>
<dbReference type="Proteomes" id="UP000789901">
    <property type="component" value="Unassembled WGS sequence"/>
</dbReference>
<protein>
    <submittedName>
        <fullName evidence="1">22071_t:CDS:1</fullName>
    </submittedName>
</protein>
<evidence type="ECO:0000313" key="2">
    <source>
        <dbReference type="Proteomes" id="UP000789901"/>
    </source>
</evidence>
<dbReference type="EMBL" id="CAJVQB010077018">
    <property type="protein sequence ID" value="CAG8844768.1"/>
    <property type="molecule type" value="Genomic_DNA"/>
</dbReference>
<organism evidence="1 2">
    <name type="scientific">Gigaspora margarita</name>
    <dbReference type="NCBI Taxonomy" id="4874"/>
    <lineage>
        <taxon>Eukaryota</taxon>
        <taxon>Fungi</taxon>
        <taxon>Fungi incertae sedis</taxon>
        <taxon>Mucoromycota</taxon>
        <taxon>Glomeromycotina</taxon>
        <taxon>Glomeromycetes</taxon>
        <taxon>Diversisporales</taxon>
        <taxon>Gigasporaceae</taxon>
        <taxon>Gigaspora</taxon>
    </lineage>
</organism>
<reference evidence="1 2" key="1">
    <citation type="submission" date="2021-06" db="EMBL/GenBank/DDBJ databases">
        <authorList>
            <person name="Kallberg Y."/>
            <person name="Tangrot J."/>
            <person name="Rosling A."/>
        </authorList>
    </citation>
    <scope>NUCLEOTIDE SEQUENCE [LARGE SCALE GENOMIC DNA]</scope>
    <source>
        <strain evidence="1 2">120-4 pot B 10/14</strain>
    </source>
</reference>
<keyword evidence="2" id="KW-1185">Reference proteome</keyword>
<accession>A0ABN7X057</accession>
<feature type="non-terminal residue" evidence="1">
    <location>
        <position position="1"/>
    </location>
</feature>
<name>A0ABN7X057_GIGMA</name>
<sequence length="55" mass="6674">RGMIGRGSFINIEVMLELIIEYAMEEYEMDQVDQCITTYKIDDQHLLYKIYFNYL</sequence>